<dbReference type="OrthoDB" id="7920740at2759"/>
<reference evidence="2 3" key="1">
    <citation type="journal article" date="2019" name="Commun. Biol.">
        <title>The bagworm genome reveals a unique fibroin gene that provides high tensile strength.</title>
        <authorList>
            <person name="Kono N."/>
            <person name="Nakamura H."/>
            <person name="Ohtoshi R."/>
            <person name="Tomita M."/>
            <person name="Numata K."/>
            <person name="Arakawa K."/>
        </authorList>
    </citation>
    <scope>NUCLEOTIDE SEQUENCE [LARGE SCALE GENOMIC DNA]</scope>
</reference>
<evidence type="ECO:0000313" key="2">
    <source>
        <dbReference type="EMBL" id="GBP22095.1"/>
    </source>
</evidence>
<accession>A0A4C1U6U7</accession>
<feature type="compositionally biased region" description="Low complexity" evidence="1">
    <location>
        <begin position="11"/>
        <end position="24"/>
    </location>
</feature>
<protein>
    <submittedName>
        <fullName evidence="2">Uncharacterized protein</fullName>
    </submittedName>
</protein>
<organism evidence="2 3">
    <name type="scientific">Eumeta variegata</name>
    <name type="common">Bagworm moth</name>
    <name type="synonym">Eumeta japonica</name>
    <dbReference type="NCBI Taxonomy" id="151549"/>
    <lineage>
        <taxon>Eukaryota</taxon>
        <taxon>Metazoa</taxon>
        <taxon>Ecdysozoa</taxon>
        <taxon>Arthropoda</taxon>
        <taxon>Hexapoda</taxon>
        <taxon>Insecta</taxon>
        <taxon>Pterygota</taxon>
        <taxon>Neoptera</taxon>
        <taxon>Endopterygota</taxon>
        <taxon>Lepidoptera</taxon>
        <taxon>Glossata</taxon>
        <taxon>Ditrysia</taxon>
        <taxon>Tineoidea</taxon>
        <taxon>Psychidae</taxon>
        <taxon>Oiketicinae</taxon>
        <taxon>Eumeta</taxon>
    </lineage>
</organism>
<dbReference type="EMBL" id="BGZK01000136">
    <property type="protein sequence ID" value="GBP22095.1"/>
    <property type="molecule type" value="Genomic_DNA"/>
</dbReference>
<proteinExistence type="predicted"/>
<evidence type="ECO:0000256" key="1">
    <source>
        <dbReference type="SAM" id="MobiDB-lite"/>
    </source>
</evidence>
<feature type="region of interest" description="Disordered" evidence="1">
    <location>
        <begin position="1"/>
        <end position="40"/>
    </location>
</feature>
<name>A0A4C1U6U7_EUMVA</name>
<dbReference type="Proteomes" id="UP000299102">
    <property type="component" value="Unassembled WGS sequence"/>
</dbReference>
<evidence type="ECO:0000313" key="3">
    <source>
        <dbReference type="Proteomes" id="UP000299102"/>
    </source>
</evidence>
<feature type="compositionally biased region" description="Basic and acidic residues" evidence="1">
    <location>
        <begin position="1"/>
        <end position="10"/>
    </location>
</feature>
<comment type="caution">
    <text evidence="2">The sequence shown here is derived from an EMBL/GenBank/DDBJ whole genome shotgun (WGS) entry which is preliminary data.</text>
</comment>
<dbReference type="AlphaFoldDB" id="A0A4C1U6U7"/>
<keyword evidence="3" id="KW-1185">Reference proteome</keyword>
<gene>
    <name evidence="2" type="ORF">EVAR_94134_1</name>
</gene>
<sequence length="197" mass="22305">MRRDYLKLRLSDPSPGSISSSFHASDSEEENERLNRNKEDGLPQAVLSAQACIEGLRSRSLSLKRKIVGRPQHNSKCQVIVIAILRRTKTSLQNRELNTSVNNATANLQIEKLASRENYSTWKFAVKSYLEIDDIWECIDPGTEVDPKKDVKAKSKIILLVEPVNYVHLENATSSKKFGKTFKMRLKAPGCLEKLAY</sequence>